<name>A0ABT6UI86_9GAMM</name>
<accession>A0ABT6UI86</accession>
<keyword evidence="2" id="KW-1185">Reference proteome</keyword>
<comment type="caution">
    <text evidence="1">The sequence shown here is derived from an EMBL/GenBank/DDBJ whole genome shotgun (WGS) entry which is preliminary data.</text>
</comment>
<sequence>MKSYLLTQSFQHLRDIRFTGEFIGECDVTFNDMPYHASLYRTNETPERYVGVMEIYALKQREAVVFSGIATDEMELFFGPEAAFWLFKAARFEGYQYLGVVDKNVEVTP</sequence>
<dbReference type="EMBL" id="JAOTLW010000025">
    <property type="protein sequence ID" value="MDI5833682.1"/>
    <property type="molecule type" value="Genomic_DNA"/>
</dbReference>
<protein>
    <submittedName>
        <fullName evidence="1">Uncharacterized protein</fullName>
    </submittedName>
</protein>
<gene>
    <name evidence="1" type="ORF">ODY93_19035</name>
</gene>
<evidence type="ECO:0000313" key="1">
    <source>
        <dbReference type="EMBL" id="MDI5833682.1"/>
    </source>
</evidence>
<dbReference type="RefSeq" id="WP_257749594.1">
    <property type="nucleotide sequence ID" value="NZ_JANLGK010000026.1"/>
</dbReference>
<evidence type="ECO:0000313" key="2">
    <source>
        <dbReference type="Proteomes" id="UP001159075"/>
    </source>
</evidence>
<reference evidence="1 2" key="1">
    <citation type="submission" date="2022-09" db="EMBL/GenBank/DDBJ databases">
        <title>The outer-membrane cytochrome OmcA is essential for infection of Shewanella oneidensis by a zebrafish-associated bacteriophage.</title>
        <authorList>
            <person name="Grenfell A.W."/>
            <person name="Intile P."/>
            <person name="Mcfarlane J."/>
            <person name="Leung D."/>
            <person name="Abdalla K."/>
            <person name="Wold M."/>
            <person name="Kees E."/>
            <person name="Gralnick J."/>
        </authorList>
    </citation>
    <scope>NUCLEOTIDE SEQUENCE [LARGE SCALE GENOMIC DNA]</scope>
    <source>
        <strain evidence="1 2">NF-5</strain>
    </source>
</reference>
<proteinExistence type="predicted"/>
<dbReference type="Proteomes" id="UP001159075">
    <property type="component" value="Unassembled WGS sequence"/>
</dbReference>
<organism evidence="1 2">
    <name type="scientific">Shewanella xiamenensis</name>
    <dbReference type="NCBI Taxonomy" id="332186"/>
    <lineage>
        <taxon>Bacteria</taxon>
        <taxon>Pseudomonadati</taxon>
        <taxon>Pseudomonadota</taxon>
        <taxon>Gammaproteobacteria</taxon>
        <taxon>Alteromonadales</taxon>
        <taxon>Shewanellaceae</taxon>
        <taxon>Shewanella</taxon>
    </lineage>
</organism>